<reference evidence="1 2" key="1">
    <citation type="journal article" date="2020" name="ISME J.">
        <title>Uncovering the hidden diversity of litter-decomposition mechanisms in mushroom-forming fungi.</title>
        <authorList>
            <person name="Floudas D."/>
            <person name="Bentzer J."/>
            <person name="Ahren D."/>
            <person name="Johansson T."/>
            <person name="Persson P."/>
            <person name="Tunlid A."/>
        </authorList>
    </citation>
    <scope>NUCLEOTIDE SEQUENCE [LARGE SCALE GENOMIC DNA]</scope>
    <source>
        <strain evidence="1 2">CBS 406.79</strain>
    </source>
</reference>
<dbReference type="SFLD" id="SFLDS00003">
    <property type="entry name" value="Haloacid_Dehalogenase"/>
    <property type="match status" value="1"/>
</dbReference>
<dbReference type="Proteomes" id="UP000518752">
    <property type="component" value="Unassembled WGS sequence"/>
</dbReference>
<dbReference type="Gene3D" id="3.40.50.1000">
    <property type="entry name" value="HAD superfamily/HAD-like"/>
    <property type="match status" value="1"/>
</dbReference>
<evidence type="ECO:0000313" key="2">
    <source>
        <dbReference type="Proteomes" id="UP000518752"/>
    </source>
</evidence>
<keyword evidence="2" id="KW-1185">Reference proteome</keyword>
<proteinExistence type="predicted"/>
<dbReference type="InterPro" id="IPR023198">
    <property type="entry name" value="PGP-like_dom2"/>
</dbReference>
<evidence type="ECO:0000313" key="1">
    <source>
        <dbReference type="EMBL" id="KAF5369205.1"/>
    </source>
</evidence>
<protein>
    <submittedName>
        <fullName evidence="1">Uncharacterized protein</fullName>
    </submittedName>
</protein>
<dbReference type="PANTHER" id="PTHR42896:SF2">
    <property type="entry name" value="CBBY-LIKE PROTEIN"/>
    <property type="match status" value="1"/>
</dbReference>
<dbReference type="SUPFAM" id="SSF56784">
    <property type="entry name" value="HAD-like"/>
    <property type="match status" value="1"/>
</dbReference>
<dbReference type="AlphaFoldDB" id="A0A8H5GQU9"/>
<dbReference type="SFLD" id="SFLDG01129">
    <property type="entry name" value="C1.5:_HAD__Beta-PGM__Phosphata"/>
    <property type="match status" value="1"/>
</dbReference>
<sequence>MKAKTTHILFDCDNTLVLSEALAFEACAELSNEILKAQGIPDRYTGDQLLVDFVGKNFRGMLVDLQDRYKFSLPTSELDKYVSMEEDKVIEKLEQKLVPCAGANQVLERLAKSGKYQFAVVSSSAHRRVMASLVKANQAAYFPPDRVFSAATSLPKPTSKPDPAIYIFACEKLGAPPIACVAVEDSKSGATSAVRAGIPVIAYVGSYETREKRDEMAKTLKDIGAAAVMYDWAQFDDCLEQAGCNVSDAPQVSAL</sequence>
<dbReference type="CDD" id="cd07505">
    <property type="entry name" value="HAD_BPGM-like"/>
    <property type="match status" value="1"/>
</dbReference>
<dbReference type="OrthoDB" id="2107174at2759"/>
<gene>
    <name evidence="1" type="ORF">D9757_010025</name>
</gene>
<name>A0A8H5GQU9_9AGAR</name>
<dbReference type="InterPro" id="IPR006439">
    <property type="entry name" value="HAD-SF_hydro_IA"/>
</dbReference>
<accession>A0A8H5GQU9</accession>
<dbReference type="InterPro" id="IPR023214">
    <property type="entry name" value="HAD_sf"/>
</dbReference>
<dbReference type="Gene3D" id="1.10.150.240">
    <property type="entry name" value="Putative phosphatase, domain 2"/>
    <property type="match status" value="1"/>
</dbReference>
<dbReference type="GO" id="GO:0016791">
    <property type="term" value="F:phosphatase activity"/>
    <property type="evidence" value="ECO:0007669"/>
    <property type="project" value="UniProtKB-ARBA"/>
</dbReference>
<dbReference type="InterPro" id="IPR044999">
    <property type="entry name" value="CbbY-like"/>
</dbReference>
<dbReference type="EMBL" id="JAACJN010000129">
    <property type="protein sequence ID" value="KAF5369205.1"/>
    <property type="molecule type" value="Genomic_DNA"/>
</dbReference>
<dbReference type="NCBIfam" id="TIGR01509">
    <property type="entry name" value="HAD-SF-IA-v3"/>
    <property type="match status" value="1"/>
</dbReference>
<dbReference type="InterPro" id="IPR036412">
    <property type="entry name" value="HAD-like_sf"/>
</dbReference>
<organism evidence="1 2">
    <name type="scientific">Collybiopsis confluens</name>
    <dbReference type="NCBI Taxonomy" id="2823264"/>
    <lineage>
        <taxon>Eukaryota</taxon>
        <taxon>Fungi</taxon>
        <taxon>Dikarya</taxon>
        <taxon>Basidiomycota</taxon>
        <taxon>Agaricomycotina</taxon>
        <taxon>Agaricomycetes</taxon>
        <taxon>Agaricomycetidae</taxon>
        <taxon>Agaricales</taxon>
        <taxon>Marasmiineae</taxon>
        <taxon>Omphalotaceae</taxon>
        <taxon>Collybiopsis</taxon>
    </lineage>
</organism>
<dbReference type="PANTHER" id="PTHR42896">
    <property type="entry name" value="XYLULOSE-1,5-BISPHOSPHATE (XUBP) PHOSPHATASE"/>
    <property type="match status" value="1"/>
</dbReference>
<dbReference type="Pfam" id="PF00702">
    <property type="entry name" value="Hydrolase"/>
    <property type="match status" value="1"/>
</dbReference>
<comment type="caution">
    <text evidence="1">The sequence shown here is derived from an EMBL/GenBank/DDBJ whole genome shotgun (WGS) entry which is preliminary data.</text>
</comment>